<sequence length="255" mass="30265">MEWHIGCSGFHYKHWRGTFYPEKLAMTKWFDFYTQHFSTLELNVTFYRFPQLSFLQTWYKKSPPEFRFAVKAPRAITHYKKFTNSFELLSSFYDTIGEGLQDKLGPVLFQIPPSYNYTEEKLEKIINALNPAFNNVLEPRHSSWWRDDVYKSLADHNIAFSGMSHPTLPQDIIQNTPVIYYRFHGLEQLYRSRYSTKELQDIVNAVKANHKIKQAWFYFNNDVETHAIYNAKEMMEMVGLTKPEHQVTETAGLFK</sequence>
<organism evidence="1 2">
    <name type="scientific">Mucilaginibacter litoreus</name>
    <dbReference type="NCBI Taxonomy" id="1048221"/>
    <lineage>
        <taxon>Bacteria</taxon>
        <taxon>Pseudomonadati</taxon>
        <taxon>Bacteroidota</taxon>
        <taxon>Sphingobacteriia</taxon>
        <taxon>Sphingobacteriales</taxon>
        <taxon>Sphingobacteriaceae</taxon>
        <taxon>Mucilaginibacter</taxon>
    </lineage>
</organism>
<dbReference type="EMBL" id="JBHTHZ010000005">
    <property type="protein sequence ID" value="MFD0793690.1"/>
    <property type="molecule type" value="Genomic_DNA"/>
</dbReference>
<dbReference type="InterPro" id="IPR036520">
    <property type="entry name" value="UPF0759_sf"/>
</dbReference>
<dbReference type="Pfam" id="PF01904">
    <property type="entry name" value="DUF72"/>
    <property type="match status" value="1"/>
</dbReference>
<dbReference type="InterPro" id="IPR002763">
    <property type="entry name" value="DUF72"/>
</dbReference>
<evidence type="ECO:0000313" key="1">
    <source>
        <dbReference type="EMBL" id="MFD0793690.1"/>
    </source>
</evidence>
<dbReference type="Gene3D" id="3.20.20.410">
    <property type="entry name" value="Protein of unknown function UPF0759"/>
    <property type="match status" value="1"/>
</dbReference>
<accession>A0ABW3AS52</accession>
<keyword evidence="2" id="KW-1185">Reference proteome</keyword>
<dbReference type="Proteomes" id="UP001597010">
    <property type="component" value="Unassembled WGS sequence"/>
</dbReference>
<protein>
    <submittedName>
        <fullName evidence="1">DUF72 domain-containing protein</fullName>
    </submittedName>
</protein>
<dbReference type="SUPFAM" id="SSF117396">
    <property type="entry name" value="TM1631-like"/>
    <property type="match status" value="1"/>
</dbReference>
<gene>
    <name evidence="1" type="ORF">ACFQZX_08680</name>
</gene>
<dbReference type="PANTHER" id="PTHR30348:SF4">
    <property type="entry name" value="DUF72 DOMAIN-CONTAINING PROTEIN"/>
    <property type="match status" value="1"/>
</dbReference>
<dbReference type="PANTHER" id="PTHR30348">
    <property type="entry name" value="UNCHARACTERIZED PROTEIN YECE"/>
    <property type="match status" value="1"/>
</dbReference>
<evidence type="ECO:0000313" key="2">
    <source>
        <dbReference type="Proteomes" id="UP001597010"/>
    </source>
</evidence>
<dbReference type="RefSeq" id="WP_377113850.1">
    <property type="nucleotide sequence ID" value="NZ_JBHTHZ010000005.1"/>
</dbReference>
<reference evidence="2" key="1">
    <citation type="journal article" date="2019" name="Int. J. Syst. Evol. Microbiol.">
        <title>The Global Catalogue of Microorganisms (GCM) 10K type strain sequencing project: providing services to taxonomists for standard genome sequencing and annotation.</title>
        <authorList>
            <consortium name="The Broad Institute Genomics Platform"/>
            <consortium name="The Broad Institute Genome Sequencing Center for Infectious Disease"/>
            <person name="Wu L."/>
            <person name="Ma J."/>
        </authorList>
    </citation>
    <scope>NUCLEOTIDE SEQUENCE [LARGE SCALE GENOMIC DNA]</scope>
    <source>
        <strain evidence="2">CCUG 61484</strain>
    </source>
</reference>
<name>A0ABW3AS52_9SPHI</name>
<proteinExistence type="predicted"/>
<comment type="caution">
    <text evidence="1">The sequence shown here is derived from an EMBL/GenBank/DDBJ whole genome shotgun (WGS) entry which is preliminary data.</text>
</comment>